<feature type="compositionally biased region" description="Pro residues" evidence="2">
    <location>
        <begin position="189"/>
        <end position="198"/>
    </location>
</feature>
<sequence>MLSLFLGDITQKGYEKKRAKVLAPYLTQTQNLVPPPAYDEQSPGPSSASASAPEPGPSNSSSSSSRHRHTRRPHRSGGTRDERYRSDIHTEAVQAALAKHKEEKMALPMPTKRRSAYVQSPIDNCTPPDSSSSSDDEAVSSESAEPQHSPDTWINSSLHGSSTSSSASSTLSHGESRPTQAPQPQSQQVPPPPAPAHPPHSHSQPSALAEAFAQTRIGVPVSSRVSTKIQQLLNTLKRPKRPPLSEFFMDDQEEIVEVPQVDPNTPKPEGRQIIPVKGEPLGVVSNWPPALQAALTRWGATQGKSPALTALDITGKPLYTLTYGKLWSRSVKLAYTLLNKLGTKNEQILKPGDRVALVYPNSDPAMFWVAFYGCLLAEVIPVPIEVPLSRKDAGSSQVGFLLGSCGVGLALTSEICLKGLPKTPTGEILQFKGWPRLKWVVTDSKYLTKPSKDWQPHIPTANTDTAYIEYKASKEGTVMGVAVSKVAMLTHCQALTQACNYCEGETLVNVLDFKKDMGLWHGVLTAHGLKPEVICPCATSPEAMTVAIRRPGVAGAPLPARAILSMTGLSHGVIRVNTEDKNSALTVQDVGHVMPGALMCIVKPDGPPMLCKTDEIGEIVVNSRAGGTMYYGLSGVTKNTFEVIPVNASGTPIGEIPFVRSGLLGFVGPGSLIFVVGKNEGLLMVSGRRHNADDLVATALAVEPVKTVYRGRIAVFSVTVFFDERIVIVAEQRPDASEEDSFQWMSRVLQAIDSIHQVGLYCLALVPANTLPKTPLGGIHISDTKQLFLEGALHPCNILMCPHTCVTNMPKPRQKQPVGVGPASIMVGNLVAGKRIAQAAGRDLGLIEDQDLVRKHQFLADSLQWRAQTDPDHTLYVLLNAKGVAVCTATCVQLHKRAEKIAAALMERSGINIGENVPLRLHLFTPSFGCQPNTWFTFLASLSWFPQVSKAACILTTQVLTKILRSKEAAATVNIKTWPIIIDTDDLPRKRPPTIYKPPNAEMIAYMDFSVSTTGMLTGVKISHAAVSALCRSIKLQCELYSSRQIAICLDPYCGLGFVLWCLASVYSGHQSILIPPMELESSLTLWLGTLSQYRIRDTFCSYSVMELCTKGLGGQTDILKARGVNLSCVRSCVVVAEERPRLALTHSFSKLFKDIGLSMRAVSTAFGSRVNLAICLQGTTGPDPSTVYVDMKSLRHDRVRLVERGAPQSLPLMESGTILPGVRVIIVNPETRGPLGDSHLGEIWVNSPHSATGYYTIYGEENLQADHFNTKLSFGDPQTLWARTGYLGFVKRTELTDSSGDRHDALFVVGSLDETLELRGLRYHPIDIETSVSRAHRSIGESAVFTWTNLLVVVAELCGSEQDALDLVPLVTNVVLEEHHLIVGVVVIVDPGVIPINSRGEKQRMHLRDSFLADQLDPIYVAYNM</sequence>
<dbReference type="Pfam" id="PF00501">
    <property type="entry name" value="AMP-binding"/>
    <property type="match status" value="2"/>
</dbReference>
<evidence type="ECO:0000313" key="4">
    <source>
        <dbReference type="Ensembl" id="ENSCCRP00020056975.1"/>
    </source>
</evidence>
<dbReference type="PROSITE" id="PS51912">
    <property type="entry name" value="DMAP1_BIND"/>
    <property type="match status" value="1"/>
</dbReference>
<dbReference type="FunFam" id="3.30.300.30:FF:000001">
    <property type="entry name" value="DIP2 disco-interacting protein 2 homolog C"/>
    <property type="match status" value="1"/>
</dbReference>
<feature type="compositionally biased region" description="Basic residues" evidence="2">
    <location>
        <begin position="65"/>
        <end position="77"/>
    </location>
</feature>
<feature type="compositionally biased region" description="Low complexity" evidence="2">
    <location>
        <begin position="156"/>
        <end position="173"/>
    </location>
</feature>
<dbReference type="Pfam" id="PF23024">
    <property type="entry name" value="AMP-dom_DIP2-like"/>
    <property type="match status" value="1"/>
</dbReference>
<dbReference type="Ensembl" id="ENSCCRT00020062818.1">
    <property type="protein sequence ID" value="ENSCCRP00020056975.1"/>
    <property type="gene ID" value="ENSCCRG00020024788.1"/>
</dbReference>
<dbReference type="InterPro" id="IPR025110">
    <property type="entry name" value="AMP-bd_C"/>
</dbReference>
<feature type="compositionally biased region" description="Low complexity" evidence="2">
    <location>
        <begin position="42"/>
        <end position="64"/>
    </location>
</feature>
<dbReference type="SMART" id="SM01137">
    <property type="entry name" value="DMAP_binding"/>
    <property type="match status" value="1"/>
</dbReference>
<organism evidence="4 5">
    <name type="scientific">Cyprinus carpio</name>
    <name type="common">Common carp</name>
    <dbReference type="NCBI Taxonomy" id="7962"/>
    <lineage>
        <taxon>Eukaryota</taxon>
        <taxon>Metazoa</taxon>
        <taxon>Chordata</taxon>
        <taxon>Craniata</taxon>
        <taxon>Vertebrata</taxon>
        <taxon>Euteleostomi</taxon>
        <taxon>Actinopterygii</taxon>
        <taxon>Neopterygii</taxon>
        <taxon>Teleostei</taxon>
        <taxon>Ostariophysi</taxon>
        <taxon>Cypriniformes</taxon>
        <taxon>Cyprinidae</taxon>
        <taxon>Cyprininae</taxon>
        <taxon>Cyprinus</taxon>
    </lineage>
</organism>
<dbReference type="InterPro" id="IPR042099">
    <property type="entry name" value="ANL_N_sf"/>
</dbReference>
<dbReference type="InterPro" id="IPR010506">
    <property type="entry name" value="DMAP1-bd"/>
</dbReference>
<name>A0A8C2FKH0_CYPCA</name>
<comment type="similarity">
    <text evidence="1">Belongs to the DIP2 family.</text>
</comment>
<feature type="compositionally biased region" description="Basic and acidic residues" evidence="2">
    <location>
        <begin position="78"/>
        <end position="90"/>
    </location>
</feature>
<evidence type="ECO:0000256" key="2">
    <source>
        <dbReference type="SAM" id="MobiDB-lite"/>
    </source>
</evidence>
<dbReference type="InterPro" id="IPR045851">
    <property type="entry name" value="AMP-bd_C_sf"/>
</dbReference>
<proteinExistence type="inferred from homology"/>
<dbReference type="InterPro" id="IPR000873">
    <property type="entry name" value="AMP-dep_synth/lig_dom"/>
</dbReference>
<feature type="region of interest" description="Disordered" evidence="2">
    <location>
        <begin position="30"/>
        <end position="207"/>
    </location>
</feature>
<dbReference type="PANTHER" id="PTHR22754">
    <property type="entry name" value="DISCO-INTERACTING PROTEIN 2 DIP2 -RELATED"/>
    <property type="match status" value="1"/>
</dbReference>
<dbReference type="PANTHER" id="PTHR22754:SF38">
    <property type="entry name" value="DISCO-INTERACTING PROTEIN 2 HOMOLOG B"/>
    <property type="match status" value="1"/>
</dbReference>
<dbReference type="Gene3D" id="3.40.50.12780">
    <property type="entry name" value="N-terminal domain of ligase-like"/>
    <property type="match status" value="2"/>
</dbReference>
<accession>A0A8C2FKH0</accession>
<evidence type="ECO:0000256" key="1">
    <source>
        <dbReference type="ARBA" id="ARBA00007735"/>
    </source>
</evidence>
<dbReference type="Proteomes" id="UP000694701">
    <property type="component" value="Unplaced"/>
</dbReference>
<evidence type="ECO:0000313" key="5">
    <source>
        <dbReference type="Proteomes" id="UP000694701"/>
    </source>
</evidence>
<dbReference type="InterPro" id="IPR037337">
    <property type="entry name" value="Dip2-like_dom"/>
</dbReference>
<protein>
    <submittedName>
        <fullName evidence="4">Disco-interacting protein 2 homolog Bb</fullName>
    </submittedName>
</protein>
<dbReference type="FunFam" id="3.30.300.30:FF:000003">
    <property type="entry name" value="DIP2 disco-interacting protein 2 homolog A"/>
    <property type="match status" value="1"/>
</dbReference>
<dbReference type="Pfam" id="PF06464">
    <property type="entry name" value="DMAP_binding"/>
    <property type="match status" value="1"/>
</dbReference>
<feature type="domain" description="DMAP1-binding" evidence="3">
    <location>
        <begin position="1"/>
        <end position="117"/>
    </location>
</feature>
<dbReference type="CDD" id="cd05905">
    <property type="entry name" value="Dip2"/>
    <property type="match status" value="2"/>
</dbReference>
<dbReference type="SUPFAM" id="SSF56801">
    <property type="entry name" value="Acetyl-CoA synthetase-like"/>
    <property type="match status" value="2"/>
</dbReference>
<evidence type="ECO:0000259" key="3">
    <source>
        <dbReference type="PROSITE" id="PS51912"/>
    </source>
</evidence>
<dbReference type="Gene3D" id="3.30.300.30">
    <property type="match status" value="2"/>
</dbReference>
<reference evidence="4" key="1">
    <citation type="submission" date="2025-08" db="UniProtKB">
        <authorList>
            <consortium name="Ensembl"/>
        </authorList>
    </citation>
    <scope>IDENTIFICATION</scope>
</reference>